<organism evidence="1 2">
    <name type="scientific">Nesterenkonia aethiopica</name>
    <dbReference type="NCBI Taxonomy" id="269144"/>
    <lineage>
        <taxon>Bacteria</taxon>
        <taxon>Bacillati</taxon>
        <taxon>Actinomycetota</taxon>
        <taxon>Actinomycetes</taxon>
        <taxon>Micrococcales</taxon>
        <taxon>Micrococcaceae</taxon>
        <taxon>Nesterenkonia</taxon>
    </lineage>
</organism>
<dbReference type="EMBL" id="BAAAVT010000006">
    <property type="protein sequence ID" value="GAA3060210.1"/>
    <property type="molecule type" value="Genomic_DNA"/>
</dbReference>
<proteinExistence type="predicted"/>
<dbReference type="Gene3D" id="1.10.340.30">
    <property type="entry name" value="Hypothetical protein, domain 2"/>
    <property type="match status" value="1"/>
</dbReference>
<evidence type="ECO:0000313" key="2">
    <source>
        <dbReference type="Proteomes" id="UP001500236"/>
    </source>
</evidence>
<dbReference type="RefSeq" id="WP_344681932.1">
    <property type="nucleotide sequence ID" value="NZ_BAAAVT010000006.1"/>
</dbReference>
<accession>A0ABP6LVJ3</accession>
<dbReference type="SUPFAM" id="SSF48150">
    <property type="entry name" value="DNA-glycosylase"/>
    <property type="match status" value="1"/>
</dbReference>
<protein>
    <submittedName>
        <fullName evidence="1">DNA-3-methyladenine glycosylase</fullName>
    </submittedName>
</protein>
<dbReference type="Proteomes" id="UP001500236">
    <property type="component" value="Unassembled WGS sequence"/>
</dbReference>
<sequence>MTHQPLTQDSARPWAPDGEAVVDLAGPVDLPRTLGIIQRGSGDPAFRVDPGVWRGGAAGTSGAGAWACFRMWSPQSSRELGQVLLRLDQLDVSRVRAGLWCAGVEASSEELATAALDRVPALLGAEDEGWEDFDLLLDALGDDQSTALARIRRRHPGVRLPATGQLLDQLVTVTLEQKVTHGQARHGWRELLRRHGERPPGPAPDWMRLPLTGEQLRRIPSWRWHQMWVQPPMAATVLRIVERASALHRLAACPGDAASLEDLQSRLTAISGVGVWTVAETLQRTHGAADLPAVGDYHLPALVGEALTGSRTDDAGMLRILEPWRGHRQRVVRLIRLSGYRHQTFGPRLSPADHRGR</sequence>
<keyword evidence="2" id="KW-1185">Reference proteome</keyword>
<reference evidence="2" key="1">
    <citation type="journal article" date="2019" name="Int. J. Syst. Evol. Microbiol.">
        <title>The Global Catalogue of Microorganisms (GCM) 10K type strain sequencing project: providing services to taxonomists for standard genome sequencing and annotation.</title>
        <authorList>
            <consortium name="The Broad Institute Genomics Platform"/>
            <consortium name="The Broad Institute Genome Sequencing Center for Infectious Disease"/>
            <person name="Wu L."/>
            <person name="Ma J."/>
        </authorList>
    </citation>
    <scope>NUCLEOTIDE SEQUENCE [LARGE SCALE GENOMIC DNA]</scope>
    <source>
        <strain evidence="2">JCM 14309</strain>
    </source>
</reference>
<gene>
    <name evidence="1" type="ORF">GCM10010529_12390</name>
</gene>
<comment type="caution">
    <text evidence="1">The sequence shown here is derived from an EMBL/GenBank/DDBJ whole genome shotgun (WGS) entry which is preliminary data.</text>
</comment>
<dbReference type="InterPro" id="IPR011257">
    <property type="entry name" value="DNA_glycosylase"/>
</dbReference>
<evidence type="ECO:0000313" key="1">
    <source>
        <dbReference type="EMBL" id="GAA3060210.1"/>
    </source>
</evidence>
<name>A0ABP6LVJ3_9MICC</name>